<dbReference type="SUPFAM" id="SSF56112">
    <property type="entry name" value="Protein kinase-like (PK-like)"/>
    <property type="match status" value="1"/>
</dbReference>
<proteinExistence type="predicted"/>
<dbReference type="Proteomes" id="UP000887540">
    <property type="component" value="Unplaced"/>
</dbReference>
<evidence type="ECO:0000313" key="8">
    <source>
        <dbReference type="WBParaSite" id="ACRNAN_scaffold1967.g12942.t1"/>
    </source>
</evidence>
<sequence length="203" mass="23824">MDQDLKKLIKSDKKLNHDQISYILYQILCGINHLHSECIIHRDLKPENIILNKDFNVKISDLGMVKEVAEENLMFIETKIVDEYYQAPELVLTTEIYDKNIDTWAIGCIFAEMFLRKPLFDGETRMELWTKITDILGNPDETFIKIIPKTMDSTISLIHMQHINEAIPWEKIIPDEICEPKSEKMTFDEVKNYEKTHDVHGEI</sequence>
<dbReference type="PROSITE" id="PS00108">
    <property type="entry name" value="PROTEIN_KINASE_ST"/>
    <property type="match status" value="1"/>
</dbReference>
<evidence type="ECO:0000259" key="6">
    <source>
        <dbReference type="PROSITE" id="PS50011"/>
    </source>
</evidence>
<keyword evidence="5" id="KW-0067">ATP-binding</keyword>
<dbReference type="InterPro" id="IPR050117">
    <property type="entry name" value="MAPK"/>
</dbReference>
<keyword evidence="3" id="KW-0547">Nucleotide-binding</keyword>
<protein>
    <submittedName>
        <fullName evidence="8">Protein kinase domain-containing protein</fullName>
    </submittedName>
</protein>
<dbReference type="FunFam" id="1.10.510.10:FF:000624">
    <property type="entry name" value="Mitogen-activated protein kinase"/>
    <property type="match status" value="1"/>
</dbReference>
<reference evidence="8" key="1">
    <citation type="submission" date="2022-11" db="UniProtKB">
        <authorList>
            <consortium name="WormBaseParasite"/>
        </authorList>
    </citation>
    <scope>IDENTIFICATION</scope>
</reference>
<keyword evidence="4" id="KW-0418">Kinase</keyword>
<dbReference type="InterPro" id="IPR000719">
    <property type="entry name" value="Prot_kinase_dom"/>
</dbReference>
<dbReference type="Gene3D" id="1.10.510.10">
    <property type="entry name" value="Transferase(Phosphotransferase) domain 1"/>
    <property type="match status" value="1"/>
</dbReference>
<dbReference type="Pfam" id="PF00069">
    <property type="entry name" value="Pkinase"/>
    <property type="match status" value="1"/>
</dbReference>
<feature type="domain" description="Protein kinase" evidence="6">
    <location>
        <begin position="1"/>
        <end position="200"/>
    </location>
</feature>
<evidence type="ECO:0000256" key="5">
    <source>
        <dbReference type="ARBA" id="ARBA00022840"/>
    </source>
</evidence>
<dbReference type="WBParaSite" id="ACRNAN_scaffold1967.g12942.t1">
    <property type="protein sequence ID" value="ACRNAN_scaffold1967.g12942.t1"/>
    <property type="gene ID" value="ACRNAN_scaffold1967.g12942"/>
</dbReference>
<evidence type="ECO:0000256" key="4">
    <source>
        <dbReference type="ARBA" id="ARBA00022777"/>
    </source>
</evidence>
<keyword evidence="2" id="KW-0808">Transferase</keyword>
<evidence type="ECO:0000256" key="3">
    <source>
        <dbReference type="ARBA" id="ARBA00022741"/>
    </source>
</evidence>
<dbReference type="GO" id="GO:0005524">
    <property type="term" value="F:ATP binding"/>
    <property type="evidence" value="ECO:0007669"/>
    <property type="project" value="UniProtKB-KW"/>
</dbReference>
<dbReference type="GO" id="GO:0004674">
    <property type="term" value="F:protein serine/threonine kinase activity"/>
    <property type="evidence" value="ECO:0007669"/>
    <property type="project" value="UniProtKB-KW"/>
</dbReference>
<dbReference type="InterPro" id="IPR008271">
    <property type="entry name" value="Ser/Thr_kinase_AS"/>
</dbReference>
<name>A0A914D8L6_9BILA</name>
<dbReference type="AlphaFoldDB" id="A0A914D8L6"/>
<evidence type="ECO:0000256" key="1">
    <source>
        <dbReference type="ARBA" id="ARBA00022527"/>
    </source>
</evidence>
<evidence type="ECO:0000313" key="7">
    <source>
        <dbReference type="Proteomes" id="UP000887540"/>
    </source>
</evidence>
<keyword evidence="1" id="KW-0723">Serine/threonine-protein kinase</keyword>
<dbReference type="InterPro" id="IPR011009">
    <property type="entry name" value="Kinase-like_dom_sf"/>
</dbReference>
<keyword evidence="7" id="KW-1185">Reference proteome</keyword>
<accession>A0A914D8L6</accession>
<evidence type="ECO:0000256" key="2">
    <source>
        <dbReference type="ARBA" id="ARBA00022679"/>
    </source>
</evidence>
<dbReference type="SMART" id="SM00220">
    <property type="entry name" value="S_TKc"/>
    <property type="match status" value="1"/>
</dbReference>
<organism evidence="7 8">
    <name type="scientific">Acrobeloides nanus</name>
    <dbReference type="NCBI Taxonomy" id="290746"/>
    <lineage>
        <taxon>Eukaryota</taxon>
        <taxon>Metazoa</taxon>
        <taxon>Ecdysozoa</taxon>
        <taxon>Nematoda</taxon>
        <taxon>Chromadorea</taxon>
        <taxon>Rhabditida</taxon>
        <taxon>Tylenchina</taxon>
        <taxon>Cephalobomorpha</taxon>
        <taxon>Cephaloboidea</taxon>
        <taxon>Cephalobidae</taxon>
        <taxon>Acrobeloides</taxon>
    </lineage>
</organism>
<dbReference type="PANTHER" id="PTHR24055">
    <property type="entry name" value="MITOGEN-ACTIVATED PROTEIN KINASE"/>
    <property type="match status" value="1"/>
</dbReference>
<dbReference type="PROSITE" id="PS50011">
    <property type="entry name" value="PROTEIN_KINASE_DOM"/>
    <property type="match status" value="1"/>
</dbReference>